<protein>
    <recommendedName>
        <fullName evidence="1">BTB domain-containing protein</fullName>
    </recommendedName>
</protein>
<dbReference type="CDD" id="cd18186">
    <property type="entry name" value="BTB_POZ_ZBTB_KLHL-like"/>
    <property type="match status" value="1"/>
</dbReference>
<dbReference type="OMA" id="MEHAPAR"/>
<dbReference type="SUPFAM" id="SSF54695">
    <property type="entry name" value="POZ domain"/>
    <property type="match status" value="1"/>
</dbReference>
<dbReference type="Proteomes" id="UP000184267">
    <property type="component" value="Unassembled WGS sequence"/>
</dbReference>
<dbReference type="InterPro" id="IPR044714">
    <property type="entry name" value="AtSIBP1-like"/>
</dbReference>
<gene>
    <name evidence="2" type="ORF">TRAPUB_2222</name>
</gene>
<dbReference type="Pfam" id="PF00651">
    <property type="entry name" value="BTB"/>
    <property type="match status" value="1"/>
</dbReference>
<name>A0A1M2VHA7_TRAPU</name>
<dbReference type="InterPro" id="IPR000210">
    <property type="entry name" value="BTB/POZ_dom"/>
</dbReference>
<dbReference type="EMBL" id="MNAD01001238">
    <property type="protein sequence ID" value="OJT06926.1"/>
    <property type="molecule type" value="Genomic_DNA"/>
</dbReference>
<dbReference type="Gene3D" id="3.30.710.10">
    <property type="entry name" value="Potassium Channel Kv1.1, Chain A"/>
    <property type="match status" value="2"/>
</dbReference>
<evidence type="ECO:0000259" key="1">
    <source>
        <dbReference type="PROSITE" id="PS50097"/>
    </source>
</evidence>
<evidence type="ECO:0000313" key="3">
    <source>
        <dbReference type="Proteomes" id="UP000184267"/>
    </source>
</evidence>
<evidence type="ECO:0000313" key="2">
    <source>
        <dbReference type="EMBL" id="OJT06926.1"/>
    </source>
</evidence>
<dbReference type="PROSITE" id="PS50097">
    <property type="entry name" value="BTB"/>
    <property type="match status" value="1"/>
</dbReference>
<comment type="caution">
    <text evidence="2">The sequence shown here is derived from an EMBL/GenBank/DDBJ whole genome shotgun (WGS) entry which is preliminary data.</text>
</comment>
<organism evidence="2 3">
    <name type="scientific">Trametes pubescens</name>
    <name type="common">White-rot fungus</name>
    <dbReference type="NCBI Taxonomy" id="154538"/>
    <lineage>
        <taxon>Eukaryota</taxon>
        <taxon>Fungi</taxon>
        <taxon>Dikarya</taxon>
        <taxon>Basidiomycota</taxon>
        <taxon>Agaricomycotina</taxon>
        <taxon>Agaricomycetes</taxon>
        <taxon>Polyporales</taxon>
        <taxon>Polyporaceae</taxon>
        <taxon>Trametes</taxon>
    </lineage>
</organism>
<dbReference type="AlphaFoldDB" id="A0A1M2VHA7"/>
<reference evidence="2 3" key="1">
    <citation type="submission" date="2016-10" db="EMBL/GenBank/DDBJ databases">
        <title>Genome sequence of the basidiomycete white-rot fungus Trametes pubescens.</title>
        <authorList>
            <person name="Makela M.R."/>
            <person name="Granchi Z."/>
            <person name="Peng M."/>
            <person name="De Vries R.P."/>
            <person name="Grigoriev I."/>
            <person name="Riley R."/>
            <person name="Hilden K."/>
        </authorList>
    </citation>
    <scope>NUCLEOTIDE SEQUENCE [LARGE SCALE GENOMIC DNA]</scope>
    <source>
        <strain evidence="2 3">FBCC735</strain>
    </source>
</reference>
<dbReference type="InterPro" id="IPR011333">
    <property type="entry name" value="SKP1/BTB/POZ_sf"/>
</dbReference>
<sequence length="553" mass="60926">MSTRHMVDAPSDPTGYTAASYPFDLDTADTILRTSDQVDFRVHRAILAIVSPVFATMFQLPQPSVSQGNDPSLTSLPVVDVSEDSKTLDTLLRLCYPVPKKDIEETGDIILALGAAIKYDMEWPVSIFTRKLEDVAFRDPLHTWTVACRHGSETVARKAATSLLGNQKDTAHRGLYAILGVDGWTAVEGISAGKYHRLDEFLRQQGEVDDNFLLLSPISSEPVGMETCTELQGPPSHFISNIPNSDVICRSSDGVDFEVHRAILSLRSLRFDKVPSSEGSSEPEVVHAPQPPDGLLEGDRVASVDGEANSGASALPIIHFDGDAETLSTILAICYDNTPPNPNLSHLAKVIAACCRYEVGLTAVHRTAQRLWDEQARARPLLAYFTAIRDHLVLQARDAAKLMISHNSLGGLRKYVPIMEDVPAHAYHKLVTYCLSCEHVVQQQLKGARETWMFSGTYVEDKIHYRPSKNGGSMYHVSPQRWLVEHLEEVERNWDIEGQGVDWTSAVGSFALVEKAATRSALCSKSGTIIRELLKIGSTLPHQLAAVINEWLL</sequence>
<dbReference type="OrthoDB" id="3164835at2759"/>
<dbReference type="SMART" id="SM00225">
    <property type="entry name" value="BTB"/>
    <property type="match status" value="2"/>
</dbReference>
<keyword evidence="3" id="KW-1185">Reference proteome</keyword>
<accession>A0A1M2VHA7</accession>
<feature type="domain" description="BTB" evidence="1">
    <location>
        <begin position="28"/>
        <end position="96"/>
    </location>
</feature>
<dbReference type="PANTHER" id="PTHR46672:SF8">
    <property type="entry name" value="BTB DOMAIN-CONTAINING PROTEIN"/>
    <property type="match status" value="1"/>
</dbReference>
<proteinExistence type="predicted"/>
<dbReference type="PANTHER" id="PTHR46672">
    <property type="entry name" value="OS08G0495500 PROTEIN-RELATED"/>
    <property type="match status" value="1"/>
</dbReference>
<dbReference type="STRING" id="154538.A0A1M2VHA7"/>